<dbReference type="Pfam" id="PF08468">
    <property type="entry name" value="MTS_N"/>
    <property type="match status" value="1"/>
</dbReference>
<gene>
    <name evidence="8" type="ORF">C5F46_05490</name>
</gene>
<protein>
    <submittedName>
        <fullName evidence="8">MFS transporter</fullName>
    </submittedName>
</protein>
<dbReference type="OrthoDB" id="9816072at2"/>
<evidence type="ECO:0000313" key="9">
    <source>
        <dbReference type="Proteomes" id="UP000241899"/>
    </source>
</evidence>
<dbReference type="PANTHER" id="PTHR47816:SF4">
    <property type="entry name" value="RIBOSOMAL RNA SMALL SUBUNIT METHYLTRANSFERASE C"/>
    <property type="match status" value="1"/>
</dbReference>
<dbReference type="SUPFAM" id="SSF53335">
    <property type="entry name" value="S-adenosyl-L-methionine-dependent methyltransferases"/>
    <property type="match status" value="1"/>
</dbReference>
<organism evidence="8 9">
    <name type="scientific">Phaeovulum veldkampii DSM 11550</name>
    <dbReference type="NCBI Taxonomy" id="1185920"/>
    <lineage>
        <taxon>Bacteria</taxon>
        <taxon>Pseudomonadati</taxon>
        <taxon>Pseudomonadota</taxon>
        <taxon>Alphaproteobacteria</taxon>
        <taxon>Rhodobacterales</taxon>
        <taxon>Paracoccaceae</taxon>
        <taxon>Phaeovulum</taxon>
    </lineage>
</organism>
<keyword evidence="1" id="KW-0963">Cytoplasm</keyword>
<proteinExistence type="predicted"/>
<dbReference type="GO" id="GO:0008990">
    <property type="term" value="F:rRNA (guanine-N2-)-methyltransferase activity"/>
    <property type="evidence" value="ECO:0007669"/>
    <property type="project" value="InterPro"/>
</dbReference>
<evidence type="ECO:0000256" key="4">
    <source>
        <dbReference type="ARBA" id="ARBA00022679"/>
    </source>
</evidence>
<dbReference type="InterPro" id="IPR046977">
    <property type="entry name" value="RsmC/RlmG"/>
</dbReference>
<dbReference type="Gene3D" id="3.40.50.150">
    <property type="entry name" value="Vaccinia Virus protein VP39"/>
    <property type="match status" value="2"/>
</dbReference>
<dbReference type="AlphaFoldDB" id="A0A2T4JJZ4"/>
<dbReference type="InterPro" id="IPR013675">
    <property type="entry name" value="Mtase_sm_N"/>
</dbReference>
<comment type="caution">
    <text evidence="8">The sequence shown here is derived from an EMBL/GenBank/DDBJ whole genome shotgun (WGS) entry which is preliminary data.</text>
</comment>
<feature type="domain" description="Methyltransferase small N-terminal" evidence="7">
    <location>
        <begin position="57"/>
        <end position="121"/>
    </location>
</feature>
<sequence length="339" mass="35673">MTDSRITLALEIPGALPAEGRIVLFNPTSGADLSALPKDRLHLVQGFRPDHDAWAARGYAVAPEAQGDYAAAIVFLPRAKAQAHALLAEAAVRVAPGGPIWVDGAKTDGIDSVLKDLRKRGQVGEPIAKAHGKIFCLPNPGPAVFADWQAAPLTPAPGFTTLPGVFSADAVDRGSALLAAALPAKLPGRVADLGAGWGWLAAQILTRAGVEHLHLIEADHTALACARRNVTDPRAQFHWADATQFVPEARFGAVVMNPPFHVARAADPGLGAAFIRAAAGMLSLSGTLWMVANRHLPYKPVLRGLFHEIEEIGADPGFKLFRAARPIVGAASRAAPPQR</sequence>
<keyword evidence="9" id="KW-1185">Reference proteome</keyword>
<evidence type="ECO:0000256" key="3">
    <source>
        <dbReference type="ARBA" id="ARBA00022603"/>
    </source>
</evidence>
<keyword evidence="5" id="KW-0949">S-adenosyl-L-methionine</keyword>
<feature type="domain" description="Methyltransferase small" evidence="6">
    <location>
        <begin position="159"/>
        <end position="321"/>
    </location>
</feature>
<dbReference type="InterPro" id="IPR029063">
    <property type="entry name" value="SAM-dependent_MTases_sf"/>
</dbReference>
<dbReference type="RefSeq" id="WP_107324358.1">
    <property type="nucleotide sequence ID" value="NZ_NHSP01000047.1"/>
</dbReference>
<dbReference type="Proteomes" id="UP000241899">
    <property type="component" value="Unassembled WGS sequence"/>
</dbReference>
<dbReference type="Pfam" id="PF05175">
    <property type="entry name" value="MTS"/>
    <property type="match status" value="1"/>
</dbReference>
<evidence type="ECO:0000259" key="6">
    <source>
        <dbReference type="Pfam" id="PF05175"/>
    </source>
</evidence>
<dbReference type="PANTHER" id="PTHR47816">
    <property type="entry name" value="RIBOSOMAL RNA SMALL SUBUNIT METHYLTRANSFERASE C"/>
    <property type="match status" value="1"/>
</dbReference>
<evidence type="ECO:0000313" key="8">
    <source>
        <dbReference type="EMBL" id="PTE18183.1"/>
    </source>
</evidence>
<keyword evidence="2" id="KW-0698">rRNA processing</keyword>
<evidence type="ECO:0000256" key="5">
    <source>
        <dbReference type="ARBA" id="ARBA00022691"/>
    </source>
</evidence>
<evidence type="ECO:0000256" key="1">
    <source>
        <dbReference type="ARBA" id="ARBA00022490"/>
    </source>
</evidence>
<keyword evidence="3" id="KW-0489">Methyltransferase</keyword>
<reference evidence="8 9" key="1">
    <citation type="submission" date="2018-03" db="EMBL/GenBank/DDBJ databases">
        <title>Rhodobacter veldkampii.</title>
        <authorList>
            <person name="Meyer T.E."/>
            <person name="Miller S."/>
            <person name="Lodha T."/>
            <person name="Gandham S."/>
            <person name="Chintalapati S."/>
            <person name="Chintalapati V.R."/>
        </authorList>
    </citation>
    <scope>NUCLEOTIDE SEQUENCE [LARGE SCALE GENOMIC DNA]</scope>
    <source>
        <strain evidence="8 9">DSM 11550</strain>
    </source>
</reference>
<accession>A0A2T4JJZ4</accession>
<dbReference type="CDD" id="cd02440">
    <property type="entry name" value="AdoMet_MTases"/>
    <property type="match status" value="1"/>
</dbReference>
<dbReference type="EMBL" id="PZKF01000009">
    <property type="protein sequence ID" value="PTE18183.1"/>
    <property type="molecule type" value="Genomic_DNA"/>
</dbReference>
<name>A0A2T4JJZ4_9RHOB</name>
<evidence type="ECO:0000256" key="2">
    <source>
        <dbReference type="ARBA" id="ARBA00022552"/>
    </source>
</evidence>
<dbReference type="InterPro" id="IPR007848">
    <property type="entry name" value="Small_mtfrase_dom"/>
</dbReference>
<evidence type="ECO:0000259" key="7">
    <source>
        <dbReference type="Pfam" id="PF08468"/>
    </source>
</evidence>
<keyword evidence="4" id="KW-0808">Transferase</keyword>